<dbReference type="EMBL" id="JAHLFP010000011">
    <property type="protein sequence ID" value="MBU3805620.1"/>
    <property type="molecule type" value="Genomic_DNA"/>
</dbReference>
<name>A0A948T1E5_9FIRM</name>
<evidence type="ECO:0000256" key="1">
    <source>
        <dbReference type="SAM" id="MobiDB-lite"/>
    </source>
</evidence>
<reference evidence="2" key="2">
    <citation type="submission" date="2021-04" db="EMBL/GenBank/DDBJ databases">
        <authorList>
            <person name="Gilroy R."/>
        </authorList>
    </citation>
    <scope>NUCLEOTIDE SEQUENCE</scope>
    <source>
        <strain evidence="2">B5_2728</strain>
    </source>
</reference>
<gene>
    <name evidence="2" type="ORF">H9882_01760</name>
</gene>
<accession>A0A948T1E5</accession>
<feature type="compositionally biased region" description="Polar residues" evidence="1">
    <location>
        <begin position="302"/>
        <end position="322"/>
    </location>
</feature>
<evidence type="ECO:0000313" key="3">
    <source>
        <dbReference type="Proteomes" id="UP000713596"/>
    </source>
</evidence>
<feature type="region of interest" description="Disordered" evidence="1">
    <location>
        <begin position="302"/>
        <end position="323"/>
    </location>
</feature>
<sequence length="482" mass="51368">MIHPTSKRKAKQGFVLLEALVLVTLMTILGASMLASAYNDRQRSRAYAVNNEAQSLAINALYMLLDAENQRLARGGSPLYFTRTLFSSQATLEVTDQSGGRLLQGTVQLKIQPDGVTPSLYTISATATMGNGYASESLEMAVNLVQKDQVPPVLFGAGLCGVLTTSSDNQNPVTLHLGSGTDLFLTGTSPDAALTITDSNLQGNVIFRNLDVTLHRTMVSGMVVTNSNLTLGNSQLDGTRQGENGQNRLSGIYMSTSGSNLLTLLPGNKIVGSVYADQFQRIGISEISESVQASGIRSSGSVVLNQSGTPRSYSIQSRSGGNLPSQLSQPLQDLTTNVSIFTPNSQWDGANIVDRDITLEQSHVLPDASGRIQSVYYLKAGCTLDLTGVTNPYLLVFGEDTTAKVKVAQGSTITGTLQNVTVEIQVDAAQSPRLNLQYAQPTAVLGDDSYLLAPSSIGRPYSYLSVLSIHRMQDDLSTSTSP</sequence>
<organism evidence="2 3">
    <name type="scientific">Candidatus Allofournierella pullistercoris</name>
    <dbReference type="NCBI Taxonomy" id="2838597"/>
    <lineage>
        <taxon>Bacteria</taxon>
        <taxon>Bacillati</taxon>
        <taxon>Bacillota</taxon>
        <taxon>Clostridia</taxon>
        <taxon>Eubacteriales</taxon>
        <taxon>Oscillospiraceae</taxon>
        <taxon>Allofournierella</taxon>
    </lineage>
</organism>
<protein>
    <submittedName>
        <fullName evidence="2">Uncharacterized protein</fullName>
    </submittedName>
</protein>
<evidence type="ECO:0000313" key="2">
    <source>
        <dbReference type="EMBL" id="MBU3805620.1"/>
    </source>
</evidence>
<dbReference type="Proteomes" id="UP000713596">
    <property type="component" value="Unassembled WGS sequence"/>
</dbReference>
<comment type="caution">
    <text evidence="2">The sequence shown here is derived from an EMBL/GenBank/DDBJ whole genome shotgun (WGS) entry which is preliminary data.</text>
</comment>
<proteinExistence type="predicted"/>
<reference evidence="2" key="1">
    <citation type="journal article" date="2021" name="PeerJ">
        <title>Extensive microbial diversity within the chicken gut microbiome revealed by metagenomics and culture.</title>
        <authorList>
            <person name="Gilroy R."/>
            <person name="Ravi A."/>
            <person name="Getino M."/>
            <person name="Pursley I."/>
            <person name="Horton D.L."/>
            <person name="Alikhan N.F."/>
            <person name="Baker D."/>
            <person name="Gharbi K."/>
            <person name="Hall N."/>
            <person name="Watson M."/>
            <person name="Adriaenssens E.M."/>
            <person name="Foster-Nyarko E."/>
            <person name="Jarju S."/>
            <person name="Secka A."/>
            <person name="Antonio M."/>
            <person name="Oren A."/>
            <person name="Chaudhuri R.R."/>
            <person name="La Ragione R."/>
            <person name="Hildebrand F."/>
            <person name="Pallen M.J."/>
        </authorList>
    </citation>
    <scope>NUCLEOTIDE SEQUENCE</scope>
    <source>
        <strain evidence="2">B5_2728</strain>
    </source>
</reference>
<dbReference type="AlphaFoldDB" id="A0A948T1E5"/>